<evidence type="ECO:0000313" key="5">
    <source>
        <dbReference type="EMBL" id="ARU55209.1"/>
    </source>
</evidence>
<dbReference type="SMART" id="SM00342">
    <property type="entry name" value="HTH_ARAC"/>
    <property type="match status" value="1"/>
</dbReference>
<dbReference type="Pfam" id="PF12625">
    <property type="entry name" value="Arabinose_bd"/>
    <property type="match status" value="1"/>
</dbReference>
<accession>A0A1Y0I4S3</accession>
<dbReference type="PROSITE" id="PS01124">
    <property type="entry name" value="HTH_ARAC_FAMILY_2"/>
    <property type="match status" value="1"/>
</dbReference>
<dbReference type="PANTHER" id="PTHR47894:SF1">
    <property type="entry name" value="HTH-TYPE TRANSCRIPTIONAL REGULATOR VQSM"/>
    <property type="match status" value="1"/>
</dbReference>
<keyword evidence="3" id="KW-0804">Transcription</keyword>
<evidence type="ECO:0000256" key="1">
    <source>
        <dbReference type="ARBA" id="ARBA00023015"/>
    </source>
</evidence>
<dbReference type="InterPro" id="IPR020449">
    <property type="entry name" value="Tscrpt_reg_AraC-type_HTH"/>
</dbReference>
<dbReference type="Proteomes" id="UP000196027">
    <property type="component" value="Chromosome"/>
</dbReference>
<dbReference type="InterPro" id="IPR018060">
    <property type="entry name" value="HTH_AraC"/>
</dbReference>
<evidence type="ECO:0000256" key="2">
    <source>
        <dbReference type="ARBA" id="ARBA00023125"/>
    </source>
</evidence>
<sequence>MPEALTYDVPLISTRYAYRFFKFLKSKQISPEVIRAHCPVPRDLLENPDAFLSMNQVIPILETAQWLLSDEKAAFEFGQQLDLGAHGLFGYMLLSREDQVQLIETVVKHIRVCLPLLDMEVLRSGRDVVIRLHDTWEIGPARAFMAKIYMGSIHTVANNICGSIRFDCDFKTTLDTTEWSSLAQGTQWHFGSETNQVTLPQVKHSEQCEKLKVVYSLAESNHLKNATPTQSSSEKASNLAAKVREHIMKSPRHASIERSALLLNMSSRYLRQQLSEEGTSFREISNEIRQSYADLYLQDTPMPLHEIAYKLGFGDQASFTRAYRSWTGKTPGEIRRKAKKRDYDNLTT</sequence>
<evidence type="ECO:0000313" key="6">
    <source>
        <dbReference type="Proteomes" id="UP000196027"/>
    </source>
</evidence>
<protein>
    <submittedName>
        <fullName evidence="5">Arabinose-binding AraC family transcriptional regulator</fullName>
    </submittedName>
</protein>
<name>A0A1Y0I4S3_9GAMM</name>
<proteinExistence type="predicted"/>
<dbReference type="InterPro" id="IPR032687">
    <property type="entry name" value="AraC-type_N"/>
</dbReference>
<dbReference type="EMBL" id="CP021425">
    <property type="protein sequence ID" value="ARU55209.1"/>
    <property type="molecule type" value="Genomic_DNA"/>
</dbReference>
<dbReference type="PANTHER" id="PTHR47894">
    <property type="entry name" value="HTH-TYPE TRANSCRIPTIONAL REGULATOR GADX"/>
    <property type="match status" value="1"/>
</dbReference>
<dbReference type="RefSeq" id="WP_087460337.1">
    <property type="nucleotide sequence ID" value="NZ_CP021425.1"/>
</dbReference>
<dbReference type="Pfam" id="PF12833">
    <property type="entry name" value="HTH_18"/>
    <property type="match status" value="1"/>
</dbReference>
<dbReference type="InterPro" id="IPR009057">
    <property type="entry name" value="Homeodomain-like_sf"/>
</dbReference>
<dbReference type="KEGG" id="ome:OLMES_1124"/>
<dbReference type="GO" id="GO:0005829">
    <property type="term" value="C:cytosol"/>
    <property type="evidence" value="ECO:0007669"/>
    <property type="project" value="TreeGrafter"/>
</dbReference>
<evidence type="ECO:0000256" key="3">
    <source>
        <dbReference type="ARBA" id="ARBA00023163"/>
    </source>
</evidence>
<keyword evidence="6" id="KW-1185">Reference proteome</keyword>
<dbReference type="GO" id="GO:0000976">
    <property type="term" value="F:transcription cis-regulatory region binding"/>
    <property type="evidence" value="ECO:0007669"/>
    <property type="project" value="TreeGrafter"/>
</dbReference>
<evidence type="ECO:0000259" key="4">
    <source>
        <dbReference type="PROSITE" id="PS01124"/>
    </source>
</evidence>
<reference evidence="5 6" key="1">
    <citation type="submission" date="2017-05" db="EMBL/GenBank/DDBJ databases">
        <title>Genomic insights into alkan degradation activity of Oleiphilus messinensis.</title>
        <authorList>
            <person name="Kozyavkin S.A."/>
            <person name="Slesarev A.I."/>
            <person name="Golyshin P.N."/>
            <person name="Korzhenkov A."/>
            <person name="Golyshina O.N."/>
            <person name="Toshchakov S.V."/>
        </authorList>
    </citation>
    <scope>NUCLEOTIDE SEQUENCE [LARGE SCALE GENOMIC DNA]</scope>
    <source>
        <strain evidence="5 6">ME102</strain>
    </source>
</reference>
<organism evidence="5 6">
    <name type="scientific">Oleiphilus messinensis</name>
    <dbReference type="NCBI Taxonomy" id="141451"/>
    <lineage>
        <taxon>Bacteria</taxon>
        <taxon>Pseudomonadati</taxon>
        <taxon>Pseudomonadota</taxon>
        <taxon>Gammaproteobacteria</taxon>
        <taxon>Oceanospirillales</taxon>
        <taxon>Oleiphilaceae</taxon>
        <taxon>Oleiphilus</taxon>
    </lineage>
</organism>
<keyword evidence="1" id="KW-0805">Transcription regulation</keyword>
<gene>
    <name evidence="5" type="ORF">OLMES_1124</name>
</gene>
<feature type="domain" description="HTH araC/xylS-type" evidence="4">
    <location>
        <begin position="237"/>
        <end position="337"/>
    </location>
</feature>
<keyword evidence="2" id="KW-0238">DNA-binding</keyword>
<dbReference type="AlphaFoldDB" id="A0A1Y0I4S3"/>
<dbReference type="PRINTS" id="PR00032">
    <property type="entry name" value="HTHARAC"/>
</dbReference>
<dbReference type="Gene3D" id="1.10.10.60">
    <property type="entry name" value="Homeodomain-like"/>
    <property type="match status" value="1"/>
</dbReference>
<dbReference type="GO" id="GO:0003700">
    <property type="term" value="F:DNA-binding transcription factor activity"/>
    <property type="evidence" value="ECO:0007669"/>
    <property type="project" value="InterPro"/>
</dbReference>
<dbReference type="SUPFAM" id="SSF46689">
    <property type="entry name" value="Homeodomain-like"/>
    <property type="match status" value="1"/>
</dbReference>
<dbReference type="OrthoDB" id="6079354at2"/>